<evidence type="ECO:0000313" key="2">
    <source>
        <dbReference type="Proteomes" id="UP000028045"/>
    </source>
</evidence>
<dbReference type="EMBL" id="KL648638">
    <property type="protein sequence ID" value="KEY66928.1"/>
    <property type="molecule type" value="Genomic_DNA"/>
</dbReference>
<name>A0A084ANP9_STACB</name>
<protein>
    <submittedName>
        <fullName evidence="1">Uncharacterized protein</fullName>
    </submittedName>
</protein>
<organism evidence="1 2">
    <name type="scientific">Stachybotrys chartarum (strain CBS 109288 / IBT 7711)</name>
    <name type="common">Toxic black mold</name>
    <name type="synonym">Stilbospora chartarum</name>
    <dbReference type="NCBI Taxonomy" id="1280523"/>
    <lineage>
        <taxon>Eukaryota</taxon>
        <taxon>Fungi</taxon>
        <taxon>Dikarya</taxon>
        <taxon>Ascomycota</taxon>
        <taxon>Pezizomycotina</taxon>
        <taxon>Sordariomycetes</taxon>
        <taxon>Hypocreomycetidae</taxon>
        <taxon>Hypocreales</taxon>
        <taxon>Stachybotryaceae</taxon>
        <taxon>Stachybotrys</taxon>
    </lineage>
</organism>
<dbReference type="AlphaFoldDB" id="A0A084ANP9"/>
<gene>
    <name evidence="1" type="ORF">S7711_11091</name>
</gene>
<reference evidence="1 2" key="1">
    <citation type="journal article" date="2014" name="BMC Genomics">
        <title>Comparative genome sequencing reveals chemotype-specific gene clusters in the toxigenic black mold Stachybotrys.</title>
        <authorList>
            <person name="Semeiks J."/>
            <person name="Borek D."/>
            <person name="Otwinowski Z."/>
            <person name="Grishin N.V."/>
        </authorList>
    </citation>
    <scope>NUCLEOTIDE SEQUENCE [LARGE SCALE GENOMIC DNA]</scope>
    <source>
        <strain evidence="2">CBS 109288 / IBT 7711</strain>
    </source>
</reference>
<keyword evidence="2" id="KW-1185">Reference proteome</keyword>
<evidence type="ECO:0000313" key="1">
    <source>
        <dbReference type="EMBL" id="KEY66928.1"/>
    </source>
</evidence>
<accession>A0A084ANP9</accession>
<dbReference type="HOGENOM" id="CLU_1397156_0_0_1"/>
<dbReference type="Proteomes" id="UP000028045">
    <property type="component" value="Unassembled WGS sequence"/>
</dbReference>
<proteinExistence type="predicted"/>
<sequence length="195" mass="20790">MGGEADSDSWTRMVGGGWWMVVAGGTRWSGERRGQSVGFRYVPQSVPYRAYLTLLDWAGKGGAANAGPWVAAGRDRPKLVRGAGAMHPPSLVLLLSGSLAATEEGVPLSKWVIVPLIGPPLAQPAARHGQSRLAVNVGATTPLAIARWPFLPPPPVQAKEEKAQPHVFNARFLAVNGSARRSSHSFHRLCPLCCD</sequence>